<feature type="domain" description="Major facilitator superfamily (MFS) profile" evidence="6">
    <location>
        <begin position="23"/>
        <end position="475"/>
    </location>
</feature>
<dbReference type="SUPFAM" id="SSF103473">
    <property type="entry name" value="MFS general substrate transporter"/>
    <property type="match status" value="1"/>
</dbReference>
<feature type="transmembrane region" description="Helical" evidence="5">
    <location>
        <begin position="323"/>
        <end position="346"/>
    </location>
</feature>
<keyword evidence="4 5" id="KW-0472">Membrane</keyword>
<evidence type="ECO:0000313" key="8">
    <source>
        <dbReference type="Proteomes" id="UP000054821"/>
    </source>
</evidence>
<keyword evidence="3 5" id="KW-1133">Transmembrane helix</keyword>
<dbReference type="GeneID" id="29985373"/>
<evidence type="ECO:0000256" key="2">
    <source>
        <dbReference type="ARBA" id="ARBA00022692"/>
    </source>
</evidence>
<evidence type="ECO:0000259" key="6">
    <source>
        <dbReference type="PROSITE" id="PS50850"/>
    </source>
</evidence>
<name>A0A2P4ZGA1_9HYPO</name>
<feature type="transmembrane region" description="Helical" evidence="5">
    <location>
        <begin position="47"/>
        <end position="67"/>
    </location>
</feature>
<dbReference type="InterPro" id="IPR011701">
    <property type="entry name" value="MFS"/>
</dbReference>
<dbReference type="Gene3D" id="1.20.1250.20">
    <property type="entry name" value="MFS general substrate transporter like domains"/>
    <property type="match status" value="1"/>
</dbReference>
<dbReference type="PANTHER" id="PTHR23501:SF78">
    <property type="entry name" value="MAJOR FACILITATOR SUPERFAMILY (MFS) PROFILE DOMAIN-CONTAINING PROTEIN-RELATED"/>
    <property type="match status" value="1"/>
</dbReference>
<dbReference type="Gene3D" id="1.20.1720.10">
    <property type="entry name" value="Multidrug resistance protein D"/>
    <property type="match status" value="1"/>
</dbReference>
<feature type="transmembrane region" description="Helical" evidence="5">
    <location>
        <begin position="146"/>
        <end position="168"/>
    </location>
</feature>
<feature type="transmembrane region" description="Helical" evidence="5">
    <location>
        <begin position="20"/>
        <end position="41"/>
    </location>
</feature>
<dbReference type="InterPro" id="IPR036259">
    <property type="entry name" value="MFS_trans_sf"/>
</dbReference>
<comment type="caution">
    <text evidence="7">The sequence shown here is derived from an EMBL/GenBank/DDBJ whole genome shotgun (WGS) entry which is preliminary data.</text>
</comment>
<feature type="transmembrane region" description="Helical" evidence="5">
    <location>
        <begin position="377"/>
        <end position="403"/>
    </location>
</feature>
<dbReference type="RefSeq" id="XP_018661461.1">
    <property type="nucleotide sequence ID" value="XM_018805290.1"/>
</dbReference>
<feature type="transmembrane region" description="Helical" evidence="5">
    <location>
        <begin position="247"/>
        <end position="267"/>
    </location>
</feature>
<reference evidence="7 8" key="1">
    <citation type="journal article" date="2016" name="Genome Announc.">
        <title>Draft Whole-Genome Sequence of Trichoderma gamsii T6085, a Promising Biocontrol Agent of Fusarium Head Blight on Wheat.</title>
        <authorList>
            <person name="Baroncelli R."/>
            <person name="Zapparata A."/>
            <person name="Piaggeschi G."/>
            <person name="Sarrocco S."/>
            <person name="Vannacci G."/>
        </authorList>
    </citation>
    <scope>NUCLEOTIDE SEQUENCE [LARGE SCALE GENOMIC DNA]</scope>
    <source>
        <strain evidence="7 8">T6085</strain>
    </source>
</reference>
<feature type="transmembrane region" description="Helical" evidence="5">
    <location>
        <begin position="214"/>
        <end position="235"/>
    </location>
</feature>
<evidence type="ECO:0000256" key="5">
    <source>
        <dbReference type="SAM" id="Phobius"/>
    </source>
</evidence>
<proteinExistence type="predicted"/>
<dbReference type="AlphaFoldDB" id="A0A2P4ZGA1"/>
<evidence type="ECO:0000256" key="3">
    <source>
        <dbReference type="ARBA" id="ARBA00022989"/>
    </source>
</evidence>
<feature type="transmembrane region" description="Helical" evidence="5">
    <location>
        <begin position="484"/>
        <end position="506"/>
    </location>
</feature>
<gene>
    <name evidence="7" type="ORF">TGAM01_v207847</name>
</gene>
<keyword evidence="2 5" id="KW-0812">Transmembrane</keyword>
<feature type="transmembrane region" description="Helical" evidence="5">
    <location>
        <begin position="288"/>
        <end position="311"/>
    </location>
</feature>
<feature type="transmembrane region" description="Helical" evidence="5">
    <location>
        <begin position="87"/>
        <end position="107"/>
    </location>
</feature>
<sequence length="535" mass="57448">MDESTPLLQHQPHHLSQRRLLVIFPALALIHFISFLDQTAISTSLPAIAASLNIGASISWVGASFLVTSTSIQLINGRLSDIFGRKASLVTAISIMGFANLLCGFSTTPVELFASRALAGFGAGAINALVQIAIADITTLEQRGYYFGIMGIAVALGNGLGPVIGGLLTQAVGWRWAFWFVCPLCVIAIVYLVSVWPVSRPVSSEYQIWDKLKLVDWAGALASLFGIALLLVPISQGSSTQSWSSPMTIAMLIVGGVLLGVFLAIEFRFAKLPLLPARLFRYGRSTNILIFANILIGWIFWGNMFVLPLYLQNVRGLSPAQAGALMLPMVITHGLTSGLTGILISLTGRYKPIIVAGAVCWVLAAIGKMHYHQTTPVWEIIVVGVFDGVSVGCSLQPVLVGLFAGSDAQDRAVLTGLRNFLRDFGGATGTTISGTILSNMLYRQLKSTFSSDFIAKLASSAFALKDLDLTNEERSMISRAYTNGLRAVFAGFAVLSAIYLCACLCIRDYGLGRESNKQQQRAIVEASRETNGGDE</sequence>
<evidence type="ECO:0000313" key="7">
    <source>
        <dbReference type="EMBL" id="PON23320.1"/>
    </source>
</evidence>
<dbReference type="EMBL" id="JPDN02000030">
    <property type="protein sequence ID" value="PON23320.1"/>
    <property type="molecule type" value="Genomic_DNA"/>
</dbReference>
<protein>
    <submittedName>
        <fullName evidence="7">Major facilitator superfamily transporter</fullName>
    </submittedName>
</protein>
<dbReference type="PRINTS" id="PR01036">
    <property type="entry name" value="TCRTETB"/>
</dbReference>
<dbReference type="InterPro" id="IPR020846">
    <property type="entry name" value="MFS_dom"/>
</dbReference>
<organism evidence="7 8">
    <name type="scientific">Trichoderma gamsii</name>
    <dbReference type="NCBI Taxonomy" id="398673"/>
    <lineage>
        <taxon>Eukaryota</taxon>
        <taxon>Fungi</taxon>
        <taxon>Dikarya</taxon>
        <taxon>Ascomycota</taxon>
        <taxon>Pezizomycotina</taxon>
        <taxon>Sordariomycetes</taxon>
        <taxon>Hypocreomycetidae</taxon>
        <taxon>Hypocreales</taxon>
        <taxon>Hypocreaceae</taxon>
        <taxon>Trichoderma</taxon>
    </lineage>
</organism>
<keyword evidence="8" id="KW-1185">Reference proteome</keyword>
<accession>A0A2P4ZGA1</accession>
<feature type="transmembrane region" description="Helical" evidence="5">
    <location>
        <begin position="174"/>
        <end position="193"/>
    </location>
</feature>
<evidence type="ECO:0000256" key="1">
    <source>
        <dbReference type="ARBA" id="ARBA00004141"/>
    </source>
</evidence>
<evidence type="ECO:0000256" key="4">
    <source>
        <dbReference type="ARBA" id="ARBA00023136"/>
    </source>
</evidence>
<comment type="subcellular location">
    <subcellularLocation>
        <location evidence="1">Membrane</location>
        <topology evidence="1">Multi-pass membrane protein</topology>
    </subcellularLocation>
</comment>
<dbReference type="Pfam" id="PF07690">
    <property type="entry name" value="MFS_1"/>
    <property type="match status" value="1"/>
</dbReference>
<dbReference type="GO" id="GO:0005886">
    <property type="term" value="C:plasma membrane"/>
    <property type="evidence" value="ECO:0007669"/>
    <property type="project" value="TreeGrafter"/>
</dbReference>
<dbReference type="GO" id="GO:0022857">
    <property type="term" value="F:transmembrane transporter activity"/>
    <property type="evidence" value="ECO:0007669"/>
    <property type="project" value="InterPro"/>
</dbReference>
<dbReference type="PROSITE" id="PS50850">
    <property type="entry name" value="MFS"/>
    <property type="match status" value="1"/>
</dbReference>
<dbReference type="PANTHER" id="PTHR23501">
    <property type="entry name" value="MAJOR FACILITATOR SUPERFAMILY"/>
    <property type="match status" value="1"/>
</dbReference>
<dbReference type="Proteomes" id="UP000054821">
    <property type="component" value="Unassembled WGS sequence"/>
</dbReference>
<feature type="transmembrane region" description="Helical" evidence="5">
    <location>
        <begin position="353"/>
        <end position="371"/>
    </location>
</feature>
<feature type="transmembrane region" description="Helical" evidence="5">
    <location>
        <begin position="113"/>
        <end position="134"/>
    </location>
</feature>